<dbReference type="GO" id="GO:0071356">
    <property type="term" value="P:cellular response to tumor necrosis factor"/>
    <property type="evidence" value="ECO:0007669"/>
    <property type="project" value="TreeGrafter"/>
</dbReference>
<evidence type="ECO:0000256" key="4">
    <source>
        <dbReference type="SAM" id="MobiDB-lite"/>
    </source>
</evidence>
<dbReference type="PROSITE" id="PS50088">
    <property type="entry name" value="ANK_REPEAT"/>
    <property type="match status" value="1"/>
</dbReference>
<reference evidence="6" key="1">
    <citation type="submission" date="2023-03" db="UniProtKB">
        <authorList>
            <consortium name="WormBaseParasite"/>
        </authorList>
    </citation>
    <scope>IDENTIFICATION</scope>
</reference>
<feature type="region of interest" description="Disordered" evidence="4">
    <location>
        <begin position="76"/>
        <end position="186"/>
    </location>
</feature>
<dbReference type="GO" id="GO:0051059">
    <property type="term" value="F:NF-kappaB binding"/>
    <property type="evidence" value="ECO:0007669"/>
    <property type="project" value="TreeGrafter"/>
</dbReference>
<keyword evidence="1" id="KW-0677">Repeat</keyword>
<protein>
    <submittedName>
        <fullName evidence="6">ANK_REP_REGION domain-containing protein</fullName>
    </submittedName>
</protein>
<evidence type="ECO:0000313" key="5">
    <source>
        <dbReference type="Proteomes" id="UP000036681"/>
    </source>
</evidence>
<keyword evidence="5" id="KW-1185">Reference proteome</keyword>
<feature type="repeat" description="ANK" evidence="3">
    <location>
        <begin position="462"/>
        <end position="494"/>
    </location>
</feature>
<feature type="compositionally biased region" description="Polar residues" evidence="4">
    <location>
        <begin position="349"/>
        <end position="362"/>
    </location>
</feature>
<dbReference type="PANTHER" id="PTHR46680">
    <property type="entry name" value="NF-KAPPA-B INHIBITOR ALPHA"/>
    <property type="match status" value="1"/>
</dbReference>
<dbReference type="WBParaSite" id="ALUE_0001511901-mRNA-1">
    <property type="protein sequence ID" value="ALUE_0001511901-mRNA-1"/>
    <property type="gene ID" value="ALUE_0001511901"/>
</dbReference>
<dbReference type="SMART" id="SM00248">
    <property type="entry name" value="ANK"/>
    <property type="match status" value="5"/>
</dbReference>
<organism evidence="5 6">
    <name type="scientific">Ascaris lumbricoides</name>
    <name type="common">Giant roundworm</name>
    <dbReference type="NCBI Taxonomy" id="6252"/>
    <lineage>
        <taxon>Eukaryota</taxon>
        <taxon>Metazoa</taxon>
        <taxon>Ecdysozoa</taxon>
        <taxon>Nematoda</taxon>
        <taxon>Chromadorea</taxon>
        <taxon>Rhabditida</taxon>
        <taxon>Spirurina</taxon>
        <taxon>Ascaridomorpha</taxon>
        <taxon>Ascaridoidea</taxon>
        <taxon>Ascarididae</taxon>
        <taxon>Ascaris</taxon>
    </lineage>
</organism>
<dbReference type="Pfam" id="PF13637">
    <property type="entry name" value="Ank_4"/>
    <property type="match status" value="1"/>
</dbReference>
<sequence length="658" mass="72502">MSSPNGTCLVARAMPCTLPPSDAGICIADKLNTMSVNDKPTETNSIKKKNKRLVDDISPADFVTLQTLRSSALARKTNTTSKNNRGGAVLFSDLINNRDRKKDDGKSTNQFSDKDMKKKESVSEGEIGNKKAHEILNEEEKKDGNKIEKAKCQEKNDAEDEQSDELLSRGPVRSSRTPLAHHPYTKNGYGAAPHSVVDDYSAYSGYGSGYECGSNSWADSPEMVGYISNSSTPDTIQSDLGYQSPSPQLRRSPFIDHNMNSAELNRLLDATELPDALSDFILKYSRRYSASSPGVRTDNCKTDNYSRKSSISESLDDSPKHRPLSADSGCDSPMSGRSAPRNSPAAPRGTNSGPPTPDQFQSQTGVLFNQTMPRKADGSNRTAKERLRSLINDSDMSEAWAWTCKCVQYFPGALCYQDPDRDSLLHIVTLHMDLAKIYALVEQMLKTDFPPSQKPFDMPNRFHETPLFLAVEKRRVEVVAYLLEAGAYPNNQTQRPERDAPLHYAAARGMTEIVETLCANPATDINLVNGLGLTPLLCAVKNHGVIEEESQSFIDNRPTIKALLKSGADPLIPDATNGKTVIHYAVDRMDPDLIEVFRSNINDETMSILVNKSDLCREVPLESLQSTNAQENPQLCSNLFISLLTCGANVNNAQRAYQ</sequence>
<evidence type="ECO:0000256" key="1">
    <source>
        <dbReference type="ARBA" id="ARBA00022737"/>
    </source>
</evidence>
<evidence type="ECO:0000313" key="6">
    <source>
        <dbReference type="WBParaSite" id="ALUE_0001511901-mRNA-1"/>
    </source>
</evidence>
<feature type="region of interest" description="Disordered" evidence="4">
    <location>
        <begin position="290"/>
        <end position="362"/>
    </location>
</feature>
<evidence type="ECO:0000256" key="2">
    <source>
        <dbReference type="ARBA" id="ARBA00023043"/>
    </source>
</evidence>
<keyword evidence="2 3" id="KW-0040">ANK repeat</keyword>
<name>A0A9J2Q0L7_ASCLU</name>
<dbReference type="PROSITE" id="PS50297">
    <property type="entry name" value="ANK_REP_REGION"/>
    <property type="match status" value="1"/>
</dbReference>
<dbReference type="PANTHER" id="PTHR46680:SF3">
    <property type="entry name" value="NF-KAPPA-B INHIBITOR CACTUS"/>
    <property type="match status" value="1"/>
</dbReference>
<dbReference type="Pfam" id="PF00023">
    <property type="entry name" value="Ank"/>
    <property type="match status" value="1"/>
</dbReference>
<evidence type="ECO:0000256" key="3">
    <source>
        <dbReference type="PROSITE-ProRule" id="PRU00023"/>
    </source>
</evidence>
<dbReference type="Proteomes" id="UP000036681">
    <property type="component" value="Unplaced"/>
</dbReference>
<dbReference type="AlphaFoldDB" id="A0A9J2Q0L7"/>
<feature type="compositionally biased region" description="Basic and acidic residues" evidence="4">
    <location>
        <begin position="96"/>
        <end position="156"/>
    </location>
</feature>
<feature type="region of interest" description="Disordered" evidence="4">
    <location>
        <begin position="228"/>
        <end position="247"/>
    </location>
</feature>
<dbReference type="SUPFAM" id="SSF48403">
    <property type="entry name" value="Ankyrin repeat"/>
    <property type="match status" value="1"/>
</dbReference>
<accession>A0A9J2Q0L7</accession>
<dbReference type="InterPro" id="IPR036770">
    <property type="entry name" value="Ankyrin_rpt-contain_sf"/>
</dbReference>
<dbReference type="GO" id="GO:0005829">
    <property type="term" value="C:cytosol"/>
    <property type="evidence" value="ECO:0007669"/>
    <property type="project" value="TreeGrafter"/>
</dbReference>
<proteinExistence type="predicted"/>
<dbReference type="Gene3D" id="1.25.40.20">
    <property type="entry name" value="Ankyrin repeat-containing domain"/>
    <property type="match status" value="1"/>
</dbReference>
<dbReference type="InterPro" id="IPR002110">
    <property type="entry name" value="Ankyrin_rpt"/>
</dbReference>
<dbReference type="InterPro" id="IPR051070">
    <property type="entry name" value="NF-kappa-B_inhibitor"/>
</dbReference>